<keyword evidence="11" id="KW-1185">Reference proteome</keyword>
<keyword evidence="3" id="KW-0964">Secreted</keyword>
<feature type="chain" id="PRO_5034481965" evidence="9">
    <location>
        <begin position="24"/>
        <end position="84"/>
    </location>
</feature>
<dbReference type="AlphaFoldDB" id="A0A8D0L381"/>
<feature type="signal peptide" evidence="9">
    <location>
        <begin position="1"/>
        <end position="23"/>
    </location>
</feature>
<dbReference type="GO" id="GO:0005576">
    <property type="term" value="C:extracellular region"/>
    <property type="evidence" value="ECO:0007669"/>
    <property type="project" value="UniProtKB-SubCell"/>
</dbReference>
<dbReference type="GO" id="GO:0005179">
    <property type="term" value="F:hormone activity"/>
    <property type="evidence" value="ECO:0007669"/>
    <property type="project" value="UniProtKB-KW"/>
</dbReference>
<evidence type="ECO:0000256" key="1">
    <source>
        <dbReference type="ARBA" id="ARBA00004613"/>
    </source>
</evidence>
<keyword evidence="4" id="KW-0165">Cleavage on pair of basic residues</keyword>
<evidence type="ECO:0000256" key="4">
    <source>
        <dbReference type="ARBA" id="ARBA00022685"/>
    </source>
</evidence>
<evidence type="ECO:0000256" key="7">
    <source>
        <dbReference type="ARBA" id="ARBA00023157"/>
    </source>
</evidence>
<dbReference type="InterPro" id="IPR036438">
    <property type="entry name" value="Insulin-like_sf"/>
</dbReference>
<evidence type="ECO:0000256" key="2">
    <source>
        <dbReference type="ARBA" id="ARBA00011207"/>
    </source>
</evidence>
<dbReference type="GO" id="GO:0001664">
    <property type="term" value="F:G protein-coupled receptor binding"/>
    <property type="evidence" value="ECO:0007669"/>
    <property type="project" value="TreeGrafter"/>
</dbReference>
<keyword evidence="5" id="KW-0372">Hormone</keyword>
<dbReference type="GeneTree" id="ENSGT01030000235265"/>
<dbReference type="PANTHER" id="PTHR20968">
    <property type="entry name" value="ILGF DOMAIN-CONTAINING PROTEIN"/>
    <property type="match status" value="1"/>
</dbReference>
<evidence type="ECO:0000256" key="9">
    <source>
        <dbReference type="SAM" id="SignalP"/>
    </source>
</evidence>
<proteinExistence type="predicted"/>
<reference evidence="10" key="2">
    <citation type="submission" date="2025-09" db="UniProtKB">
        <authorList>
            <consortium name="Ensembl"/>
        </authorList>
    </citation>
    <scope>IDENTIFICATION</scope>
</reference>
<evidence type="ECO:0000256" key="6">
    <source>
        <dbReference type="ARBA" id="ARBA00022729"/>
    </source>
</evidence>
<sequence length="84" mass="8825">MAKLLLVLIFGALLAEFSPRAQARSPSYGVKLCGREFIRAVIFTCGGSRWRRTGEPGSWGGDGRGVGSSRGGWEPGLLGSLGGE</sequence>
<evidence type="ECO:0000313" key="11">
    <source>
        <dbReference type="Proteomes" id="UP000694392"/>
    </source>
</evidence>
<dbReference type="CDD" id="cd04365">
    <property type="entry name" value="IlGF_relaxin_like"/>
    <property type="match status" value="1"/>
</dbReference>
<dbReference type="SUPFAM" id="SSF56994">
    <property type="entry name" value="Insulin-like"/>
    <property type="match status" value="1"/>
</dbReference>
<dbReference type="InterPro" id="IPR051777">
    <property type="entry name" value="Insulin-like_neuro_ligands"/>
</dbReference>
<evidence type="ECO:0000313" key="10">
    <source>
        <dbReference type="Ensembl" id="ENSSPUP00000005426.1"/>
    </source>
</evidence>
<comment type="subunit">
    <text evidence="2">Heterodimer of a B chain and an A chain linked by two disulfide bonds.</text>
</comment>
<evidence type="ECO:0000256" key="3">
    <source>
        <dbReference type="ARBA" id="ARBA00022525"/>
    </source>
</evidence>
<evidence type="ECO:0000256" key="8">
    <source>
        <dbReference type="SAM" id="MobiDB-lite"/>
    </source>
</evidence>
<dbReference type="Proteomes" id="UP000694392">
    <property type="component" value="Unplaced"/>
</dbReference>
<name>A0A8D0L381_SPHPU</name>
<accession>A0A8D0L381</accession>
<dbReference type="Ensembl" id="ENSSPUT00000005765.1">
    <property type="protein sequence ID" value="ENSSPUP00000005426.1"/>
    <property type="gene ID" value="ENSSPUG00000004181.1"/>
</dbReference>
<reference evidence="10" key="1">
    <citation type="submission" date="2025-08" db="UniProtKB">
        <authorList>
            <consortium name="Ensembl"/>
        </authorList>
    </citation>
    <scope>IDENTIFICATION</scope>
</reference>
<feature type="region of interest" description="Disordered" evidence="8">
    <location>
        <begin position="54"/>
        <end position="84"/>
    </location>
</feature>
<comment type="subcellular location">
    <subcellularLocation>
        <location evidence="1">Secreted</location>
    </subcellularLocation>
</comment>
<feature type="compositionally biased region" description="Gly residues" evidence="8">
    <location>
        <begin position="57"/>
        <end position="84"/>
    </location>
</feature>
<dbReference type="PANTHER" id="PTHR20968:SF0">
    <property type="entry name" value="RELAXIN-3"/>
    <property type="match status" value="1"/>
</dbReference>
<evidence type="ECO:0000256" key="5">
    <source>
        <dbReference type="ARBA" id="ARBA00022702"/>
    </source>
</evidence>
<keyword evidence="6 9" id="KW-0732">Signal</keyword>
<protein>
    <submittedName>
        <fullName evidence="10">Uncharacterized protein</fullName>
    </submittedName>
</protein>
<organism evidence="10 11">
    <name type="scientific">Sphenodon punctatus</name>
    <name type="common">Tuatara</name>
    <name type="synonym">Hatteria punctata</name>
    <dbReference type="NCBI Taxonomy" id="8508"/>
    <lineage>
        <taxon>Eukaryota</taxon>
        <taxon>Metazoa</taxon>
        <taxon>Chordata</taxon>
        <taxon>Craniata</taxon>
        <taxon>Vertebrata</taxon>
        <taxon>Euteleostomi</taxon>
        <taxon>Lepidosauria</taxon>
        <taxon>Sphenodontia</taxon>
        <taxon>Sphenodontidae</taxon>
        <taxon>Sphenodon</taxon>
    </lineage>
</organism>
<keyword evidence="7" id="KW-1015">Disulfide bond</keyword>